<feature type="chain" id="PRO_5036699680" evidence="1">
    <location>
        <begin position="23"/>
        <end position="37"/>
    </location>
</feature>
<proteinExistence type="predicted"/>
<name>A0A931DA55_9MICC</name>
<evidence type="ECO:0000313" key="2">
    <source>
        <dbReference type="EMBL" id="MBG6085164.1"/>
    </source>
</evidence>
<dbReference type="EMBL" id="JADOTZ010000001">
    <property type="protein sequence ID" value="MBG6085164.1"/>
    <property type="molecule type" value="Genomic_DNA"/>
</dbReference>
<gene>
    <name evidence="2" type="ORF">IW252_001931</name>
</gene>
<reference evidence="2" key="1">
    <citation type="submission" date="2020-11" db="EMBL/GenBank/DDBJ databases">
        <title>Sequencing the genomes of 1000 actinobacteria strains.</title>
        <authorList>
            <person name="Klenk H.-P."/>
        </authorList>
    </citation>
    <scope>NUCLEOTIDE SEQUENCE</scope>
    <source>
        <strain evidence="2">DSM 26152</strain>
    </source>
</reference>
<feature type="signal peptide" evidence="1">
    <location>
        <begin position="1"/>
        <end position="22"/>
    </location>
</feature>
<dbReference type="AlphaFoldDB" id="A0A931DA55"/>
<evidence type="ECO:0000256" key="1">
    <source>
        <dbReference type="SAM" id="SignalP"/>
    </source>
</evidence>
<sequence>MKIRQLVTLTASAAVLPLIACAATEVQLVEVGPFTLQ</sequence>
<accession>A0A931DA55</accession>
<keyword evidence="1" id="KW-0732">Signal</keyword>
<comment type="caution">
    <text evidence="2">The sequence shown here is derived from an EMBL/GenBank/DDBJ whole genome shotgun (WGS) entry which is preliminary data.</text>
</comment>
<keyword evidence="3" id="KW-1185">Reference proteome</keyword>
<dbReference type="Proteomes" id="UP000625033">
    <property type="component" value="Unassembled WGS sequence"/>
</dbReference>
<protein>
    <submittedName>
        <fullName evidence="2">Uncharacterized protein</fullName>
    </submittedName>
</protein>
<evidence type="ECO:0000313" key="3">
    <source>
        <dbReference type="Proteomes" id="UP000625033"/>
    </source>
</evidence>
<organism evidence="2 3">
    <name type="scientific">Zhihengliuella flava</name>
    <dbReference type="NCBI Taxonomy" id="1285193"/>
    <lineage>
        <taxon>Bacteria</taxon>
        <taxon>Bacillati</taxon>
        <taxon>Actinomycetota</taxon>
        <taxon>Actinomycetes</taxon>
        <taxon>Micrococcales</taxon>
        <taxon>Micrococcaceae</taxon>
        <taxon>Zhihengliuella</taxon>
    </lineage>
</organism>